<dbReference type="AlphaFoldDB" id="A0A0R2DS37"/>
<reference evidence="1 2" key="1">
    <citation type="journal article" date="2015" name="Genome Announc.">
        <title>Expanding the biotechnology potential of lactobacilli through comparative genomics of 213 strains and associated genera.</title>
        <authorList>
            <person name="Sun Z."/>
            <person name="Harris H.M."/>
            <person name="McCann A."/>
            <person name="Guo C."/>
            <person name="Argimon S."/>
            <person name="Zhang W."/>
            <person name="Yang X."/>
            <person name="Jeffery I.B."/>
            <person name="Cooney J.C."/>
            <person name="Kagawa T.F."/>
            <person name="Liu W."/>
            <person name="Song Y."/>
            <person name="Salvetti E."/>
            <person name="Wrobel A."/>
            <person name="Rasinkangas P."/>
            <person name="Parkhill J."/>
            <person name="Rea M.C."/>
            <person name="O'Sullivan O."/>
            <person name="Ritari J."/>
            <person name="Douillard F.P."/>
            <person name="Paul Ross R."/>
            <person name="Yang R."/>
            <person name="Briner A.E."/>
            <person name="Felis G.E."/>
            <person name="de Vos W.M."/>
            <person name="Barrangou R."/>
            <person name="Klaenhammer T.R."/>
            <person name="Caufield P.W."/>
            <person name="Cui Y."/>
            <person name="Zhang H."/>
            <person name="O'Toole P.W."/>
        </authorList>
    </citation>
    <scope>NUCLEOTIDE SEQUENCE [LARGE SCALE GENOMIC DNA]</scope>
    <source>
        <strain evidence="1 2">DSM 21775</strain>
    </source>
</reference>
<evidence type="ECO:0000313" key="2">
    <source>
        <dbReference type="Proteomes" id="UP000051589"/>
    </source>
</evidence>
<dbReference type="Gene3D" id="2.40.50.100">
    <property type="match status" value="1"/>
</dbReference>
<evidence type="ECO:0000313" key="1">
    <source>
        <dbReference type="EMBL" id="KRN03178.1"/>
    </source>
</evidence>
<dbReference type="OrthoDB" id="9796712at2"/>
<dbReference type="InterPro" id="IPR033753">
    <property type="entry name" value="GCV_H/Fam206"/>
</dbReference>
<gene>
    <name evidence="1" type="ORF">FD13_GL000933</name>
</gene>
<name>A0A0R2DS37_9LACO</name>
<dbReference type="EMBL" id="AYZH01000002">
    <property type="protein sequence ID" value="KRN03178.1"/>
    <property type="molecule type" value="Genomic_DNA"/>
</dbReference>
<protein>
    <recommendedName>
        <fullName evidence="3">Glycine cleavage system H protein (Lipoate-binding)</fullName>
    </recommendedName>
</protein>
<keyword evidence="2" id="KW-1185">Reference proteome</keyword>
<dbReference type="RefSeq" id="WP_061777024.1">
    <property type="nucleotide sequence ID" value="NZ_AYZH01000002.1"/>
</dbReference>
<dbReference type="PATRIC" id="fig|1423803.3.peg.933"/>
<comment type="caution">
    <text evidence="1">The sequence shown here is derived from an EMBL/GenBank/DDBJ whole genome shotgun (WGS) entry which is preliminary data.</text>
</comment>
<organism evidence="1 2">
    <name type="scientific">Levilactobacillus senmaizukei DSM 21775 = NBRC 103853</name>
    <dbReference type="NCBI Taxonomy" id="1423803"/>
    <lineage>
        <taxon>Bacteria</taxon>
        <taxon>Bacillati</taxon>
        <taxon>Bacillota</taxon>
        <taxon>Bacilli</taxon>
        <taxon>Lactobacillales</taxon>
        <taxon>Lactobacillaceae</taxon>
        <taxon>Levilactobacillus</taxon>
    </lineage>
</organism>
<proteinExistence type="predicted"/>
<dbReference type="STRING" id="1423803.FD13_GL000933"/>
<sequence length="105" mass="11770">MIDRLEASADALWLTPHAEDMVRIGFADDGREMVGAVKEIEWLKPAGRVLLGDPLMIVTGEQESLTLRFPFAGKIAAINPELMAHPEYLNQHNDQLDWMVDLVVD</sequence>
<evidence type="ECO:0008006" key="3">
    <source>
        <dbReference type="Google" id="ProtNLM"/>
    </source>
</evidence>
<dbReference type="Proteomes" id="UP000051589">
    <property type="component" value="Unassembled WGS sequence"/>
</dbReference>
<dbReference type="InterPro" id="IPR011053">
    <property type="entry name" value="Single_hybrid_motif"/>
</dbReference>
<dbReference type="Pfam" id="PF01597">
    <property type="entry name" value="GCV_H"/>
    <property type="match status" value="1"/>
</dbReference>
<accession>A0A0R2DS37</accession>
<dbReference type="SUPFAM" id="SSF51230">
    <property type="entry name" value="Single hybrid motif"/>
    <property type="match status" value="1"/>
</dbReference>